<dbReference type="AlphaFoldDB" id="A0A1C5HU76"/>
<keyword evidence="1" id="KW-0489">Methyltransferase</keyword>
<dbReference type="Pfam" id="PF13578">
    <property type="entry name" value="Methyltransf_24"/>
    <property type="match status" value="1"/>
</dbReference>
<keyword evidence="1" id="KW-0808">Transferase</keyword>
<accession>A0A1C5HU76</accession>
<dbReference type="Gene3D" id="3.40.50.150">
    <property type="entry name" value="Vaccinia Virus protein VP39"/>
    <property type="match status" value="1"/>
</dbReference>
<protein>
    <submittedName>
        <fullName evidence="1">Predicted O-methyltransferase YrrM</fullName>
    </submittedName>
</protein>
<reference evidence="2" key="1">
    <citation type="submission" date="2016-06" db="EMBL/GenBank/DDBJ databases">
        <authorList>
            <person name="Varghese N."/>
        </authorList>
    </citation>
    <scope>NUCLEOTIDE SEQUENCE [LARGE SCALE GENOMIC DNA]</scope>
    <source>
        <strain evidence="2">DSM 43171</strain>
    </source>
</reference>
<dbReference type="InterPro" id="IPR029063">
    <property type="entry name" value="SAM-dependent_MTases_sf"/>
</dbReference>
<dbReference type="GO" id="GO:0032259">
    <property type="term" value="P:methylation"/>
    <property type="evidence" value="ECO:0007669"/>
    <property type="project" value="UniProtKB-KW"/>
</dbReference>
<gene>
    <name evidence="1" type="ORF">GA0070560_10633</name>
</gene>
<dbReference type="SUPFAM" id="SSF53335">
    <property type="entry name" value="S-adenosyl-L-methionine-dependent methyltransferases"/>
    <property type="match status" value="1"/>
</dbReference>
<name>A0A1C5HU76_9ACTN</name>
<dbReference type="Proteomes" id="UP000199408">
    <property type="component" value="Unassembled WGS sequence"/>
</dbReference>
<evidence type="ECO:0000313" key="2">
    <source>
        <dbReference type="Proteomes" id="UP000199408"/>
    </source>
</evidence>
<sequence length="242" mass="27791">MIRSSVAARSSRAEITLQHVCQLYRRYQDDLRVVRKEQRELRTACPEMKTQLDDLEAEITYLLMREERPATVVEIGSLHGWSTTWILRALRDNRAGALVTHDLIDNARHNVPAELAEGRWTFVPGDARETLRGHRHSIDHLFIDAAHTASFARWFVGELFPTVRAGTTVSVHDVFHRRRPWPVSEGRVVLSWLANNGAGYFTPSRLAAARVNRELKELKQRLGLLKPVHDGLDDPMLFFRMP</sequence>
<dbReference type="GO" id="GO:0008168">
    <property type="term" value="F:methyltransferase activity"/>
    <property type="evidence" value="ECO:0007669"/>
    <property type="project" value="UniProtKB-KW"/>
</dbReference>
<dbReference type="EMBL" id="FMDN01000006">
    <property type="protein sequence ID" value="SCG49478.1"/>
    <property type="molecule type" value="Genomic_DNA"/>
</dbReference>
<dbReference type="STRING" id="47864.GA0070560_10633"/>
<keyword evidence="2" id="KW-1185">Reference proteome</keyword>
<evidence type="ECO:0000313" key="1">
    <source>
        <dbReference type="EMBL" id="SCG49478.1"/>
    </source>
</evidence>
<organism evidence="1 2">
    <name type="scientific">Micromonospora halophytica</name>
    <dbReference type="NCBI Taxonomy" id="47864"/>
    <lineage>
        <taxon>Bacteria</taxon>
        <taxon>Bacillati</taxon>
        <taxon>Actinomycetota</taxon>
        <taxon>Actinomycetes</taxon>
        <taxon>Micromonosporales</taxon>
        <taxon>Micromonosporaceae</taxon>
        <taxon>Micromonospora</taxon>
    </lineage>
</organism>
<proteinExistence type="predicted"/>